<dbReference type="Proteomes" id="UP001629249">
    <property type="component" value="Unassembled WGS sequence"/>
</dbReference>
<evidence type="ECO:0000313" key="2">
    <source>
        <dbReference type="Proteomes" id="UP001629249"/>
    </source>
</evidence>
<comment type="caution">
    <text evidence="1">The sequence shown here is derived from an EMBL/GenBank/DDBJ whole genome shotgun (WGS) entry which is preliminary data.</text>
</comment>
<proteinExistence type="predicted"/>
<protein>
    <submittedName>
        <fullName evidence="1">Uncharacterized protein</fullName>
    </submittedName>
</protein>
<name>A0ABW8ZTZ8_9BURK</name>
<dbReference type="EMBL" id="JAQQFN010000019">
    <property type="protein sequence ID" value="MFL9886095.1"/>
    <property type="molecule type" value="Genomic_DNA"/>
</dbReference>
<evidence type="ECO:0000313" key="1">
    <source>
        <dbReference type="EMBL" id="MFL9886095.1"/>
    </source>
</evidence>
<accession>A0ABW8ZTZ8</accession>
<organism evidence="1 2">
    <name type="scientific">Paraburkholderia agricolaris</name>
    <dbReference type="NCBI Taxonomy" id="2152888"/>
    <lineage>
        <taxon>Bacteria</taxon>
        <taxon>Pseudomonadati</taxon>
        <taxon>Pseudomonadota</taxon>
        <taxon>Betaproteobacteria</taxon>
        <taxon>Burkholderiales</taxon>
        <taxon>Burkholderiaceae</taxon>
        <taxon>Paraburkholderia</taxon>
    </lineage>
</organism>
<reference evidence="1 2" key="1">
    <citation type="journal article" date="2024" name="Chem. Sci.">
        <title>Discovery of megapolipeptins by genome mining of a Burkholderiales bacteria collection.</title>
        <authorList>
            <person name="Paulo B.S."/>
            <person name="Recchia M.J.J."/>
            <person name="Lee S."/>
            <person name="Fergusson C.H."/>
            <person name="Romanowski S.B."/>
            <person name="Hernandez A."/>
            <person name="Krull N."/>
            <person name="Liu D.Y."/>
            <person name="Cavanagh H."/>
            <person name="Bos A."/>
            <person name="Gray C.A."/>
            <person name="Murphy B.T."/>
            <person name="Linington R.G."/>
            <person name="Eustaquio A.S."/>
        </authorList>
    </citation>
    <scope>NUCLEOTIDE SEQUENCE [LARGE SCALE GENOMIC DNA]</scope>
    <source>
        <strain evidence="1 2">RL16-012-BIC-B</strain>
    </source>
</reference>
<keyword evidence="2" id="KW-1185">Reference proteome</keyword>
<sequence>MMTLLEKLKKVLGTAPLPREVEGSHAFRAGRRAFAKDDFNPYQAGT</sequence>
<gene>
    <name evidence="1" type="ORF">PQR66_23855</name>
</gene>
<dbReference type="RefSeq" id="WP_408329901.1">
    <property type="nucleotide sequence ID" value="NZ_JAQQFH010000012.1"/>
</dbReference>